<dbReference type="SUPFAM" id="SSF54534">
    <property type="entry name" value="FKBP-like"/>
    <property type="match status" value="1"/>
</dbReference>
<dbReference type="Gene3D" id="3.10.50.30">
    <property type="entry name" value="Transcription elongation factor, GreA/GreB, C-terminal domain"/>
    <property type="match status" value="1"/>
</dbReference>
<dbReference type="InterPro" id="IPR036953">
    <property type="entry name" value="GreA/GreB_C_sf"/>
</dbReference>
<proteinExistence type="predicted"/>
<sequence length="132" mass="14551">MNTDIFVDVRRFISWLKDDYSRMVEFRPITLRPIELASLLDKLEGIYDVPVKSASSVTVLIGTKVGLMNMSDFTEASIVISLPSESNPAEGKISVLSPLGSTLIGRNRGELIKLCLGNSENMFCIISVDQNP</sequence>
<organism evidence="2 3">
    <name type="scientific">Zhongshania marina</name>
    <dbReference type="NCBI Taxonomy" id="2304603"/>
    <lineage>
        <taxon>Bacteria</taxon>
        <taxon>Pseudomonadati</taxon>
        <taxon>Pseudomonadota</taxon>
        <taxon>Gammaproteobacteria</taxon>
        <taxon>Cellvibrionales</taxon>
        <taxon>Spongiibacteraceae</taxon>
        <taxon>Zhongshania</taxon>
    </lineage>
</organism>
<comment type="caution">
    <text evidence="2">The sequence shown here is derived from an EMBL/GenBank/DDBJ whole genome shotgun (WGS) entry which is preliminary data.</text>
</comment>
<name>A0A2S4HE71_9GAMM</name>
<dbReference type="InterPro" id="IPR001437">
    <property type="entry name" value="Tscrpt_elong_fac_GreA/B_C"/>
</dbReference>
<protein>
    <recommendedName>
        <fullName evidence="1">Transcription elongation factor GreA/GreB C-terminal domain-containing protein</fullName>
    </recommendedName>
</protein>
<accession>A0A2S4HE71</accession>
<dbReference type="RefSeq" id="WP_103684884.1">
    <property type="nucleotide sequence ID" value="NZ_PQGG01000030.1"/>
</dbReference>
<evidence type="ECO:0000313" key="3">
    <source>
        <dbReference type="Proteomes" id="UP000237222"/>
    </source>
</evidence>
<dbReference type="Proteomes" id="UP000237222">
    <property type="component" value="Unassembled WGS sequence"/>
</dbReference>
<reference evidence="2" key="1">
    <citation type="submission" date="2018-01" db="EMBL/GenBank/DDBJ databases">
        <authorList>
            <person name="Yu X.-D."/>
        </authorList>
    </citation>
    <scope>NUCLEOTIDE SEQUENCE</scope>
    <source>
        <strain evidence="2">ZX-21</strain>
    </source>
</reference>
<dbReference type="Pfam" id="PF01272">
    <property type="entry name" value="GreA_GreB"/>
    <property type="match status" value="1"/>
</dbReference>
<dbReference type="EMBL" id="PQGG01000030">
    <property type="protein sequence ID" value="POP52268.1"/>
    <property type="molecule type" value="Genomic_DNA"/>
</dbReference>
<gene>
    <name evidence="2" type="ORF">C0068_12895</name>
</gene>
<evidence type="ECO:0000313" key="2">
    <source>
        <dbReference type="EMBL" id="POP52268.1"/>
    </source>
</evidence>
<feature type="domain" description="Transcription elongation factor GreA/GreB C-terminal" evidence="1">
    <location>
        <begin position="57"/>
        <end position="129"/>
    </location>
</feature>
<dbReference type="OrthoDB" id="5740835at2"/>
<dbReference type="GO" id="GO:0032784">
    <property type="term" value="P:regulation of DNA-templated transcription elongation"/>
    <property type="evidence" value="ECO:0007669"/>
    <property type="project" value="InterPro"/>
</dbReference>
<evidence type="ECO:0000259" key="1">
    <source>
        <dbReference type="Pfam" id="PF01272"/>
    </source>
</evidence>
<dbReference type="AlphaFoldDB" id="A0A2S4HE71"/>
<dbReference type="GO" id="GO:0003677">
    <property type="term" value="F:DNA binding"/>
    <property type="evidence" value="ECO:0007669"/>
    <property type="project" value="InterPro"/>
</dbReference>